<feature type="domain" description="Metallo-beta-lactamase" evidence="5">
    <location>
        <begin position="49"/>
        <end position="262"/>
    </location>
</feature>
<evidence type="ECO:0000256" key="4">
    <source>
        <dbReference type="ARBA" id="ARBA00022833"/>
    </source>
</evidence>
<sequence>MTSSPLSIPPGATARVSIIDSTARISNVEITYFLSGPPIPGFTHLGTVPAWSFLIESPTTNQKILFDLAVPPDYQTSFSPALASRIQSMSWTVTADKHISQILTSNGVSPSEINAIIWSHSHFDHIGDPSTFPPSTDLVVGPGFAKDFLPAYPTNPDSALHERYFAGRKVVEIDFDGASSSLRIGGFRAFDFFGDGSFYLLDTPGHMQGHMSGLARTSVNPDTFIMMGGDLVHHGGELRPSPLLKIPREVRLMGGGCCCPGEVFERIKVEGGGGKADEPFFGPAMGFDIAEARETIRKAQGFDADENVWFVFAHDPTILGAVDLFPATANGWKEKGWREKVLWKFLEDFRGVLGEE</sequence>
<evidence type="ECO:0000256" key="1">
    <source>
        <dbReference type="ARBA" id="ARBA00007749"/>
    </source>
</evidence>
<comment type="similarity">
    <text evidence="1">Belongs to the metallo-beta-lactamase superfamily.</text>
</comment>
<evidence type="ECO:0000313" key="7">
    <source>
        <dbReference type="Proteomes" id="UP001239445"/>
    </source>
</evidence>
<dbReference type="PANTHER" id="PTHR42978:SF5">
    <property type="entry name" value="METALLO-BETA-LACTAMASE DOMAIN-CONTAINING PROTEIN"/>
    <property type="match status" value="1"/>
</dbReference>
<dbReference type="Gene3D" id="3.60.15.10">
    <property type="entry name" value="Ribonuclease Z/Hydroxyacylglutathione hydrolase-like"/>
    <property type="match status" value="1"/>
</dbReference>
<accession>A0AAJ0FCX2</accession>
<keyword evidence="3" id="KW-0378">Hydrolase</keyword>
<proteinExistence type="inferred from homology"/>
<dbReference type="PANTHER" id="PTHR42978">
    <property type="entry name" value="QUORUM-QUENCHING LACTONASE YTNP-RELATED-RELATED"/>
    <property type="match status" value="1"/>
</dbReference>
<dbReference type="GO" id="GO:0016787">
    <property type="term" value="F:hydrolase activity"/>
    <property type="evidence" value="ECO:0007669"/>
    <property type="project" value="UniProtKB-KW"/>
</dbReference>
<name>A0AAJ0FCX2_9PEZI</name>
<dbReference type="SMART" id="SM00849">
    <property type="entry name" value="Lactamase_B"/>
    <property type="match status" value="1"/>
</dbReference>
<dbReference type="AlphaFoldDB" id="A0AAJ0FCX2"/>
<dbReference type="Pfam" id="PF00753">
    <property type="entry name" value="Lactamase_B"/>
    <property type="match status" value="1"/>
</dbReference>
<keyword evidence="7" id="KW-1185">Reference proteome</keyword>
<dbReference type="SUPFAM" id="SSF56281">
    <property type="entry name" value="Metallo-hydrolase/oxidoreductase"/>
    <property type="match status" value="1"/>
</dbReference>
<dbReference type="InterPro" id="IPR001279">
    <property type="entry name" value="Metallo-B-lactamas"/>
</dbReference>
<dbReference type="Proteomes" id="UP001239445">
    <property type="component" value="Unassembled WGS sequence"/>
</dbReference>
<gene>
    <name evidence="6" type="ORF">QBC47DRAFT_336218</name>
</gene>
<keyword evidence="4" id="KW-0862">Zinc</keyword>
<organism evidence="6 7">
    <name type="scientific">Echria macrotheca</name>
    <dbReference type="NCBI Taxonomy" id="438768"/>
    <lineage>
        <taxon>Eukaryota</taxon>
        <taxon>Fungi</taxon>
        <taxon>Dikarya</taxon>
        <taxon>Ascomycota</taxon>
        <taxon>Pezizomycotina</taxon>
        <taxon>Sordariomycetes</taxon>
        <taxon>Sordariomycetidae</taxon>
        <taxon>Sordariales</taxon>
        <taxon>Schizotheciaceae</taxon>
        <taxon>Echria</taxon>
    </lineage>
</organism>
<dbReference type="CDD" id="cd07730">
    <property type="entry name" value="metallo-hydrolase-like_MBL-fold"/>
    <property type="match status" value="1"/>
</dbReference>
<dbReference type="InterPro" id="IPR036866">
    <property type="entry name" value="RibonucZ/Hydroxyglut_hydro"/>
</dbReference>
<evidence type="ECO:0000256" key="2">
    <source>
        <dbReference type="ARBA" id="ARBA00022723"/>
    </source>
</evidence>
<evidence type="ECO:0000313" key="6">
    <source>
        <dbReference type="EMBL" id="KAK1758788.1"/>
    </source>
</evidence>
<protein>
    <submittedName>
        <fullName evidence="6">Beta-lactamase-like protein</fullName>
    </submittedName>
</protein>
<evidence type="ECO:0000259" key="5">
    <source>
        <dbReference type="SMART" id="SM00849"/>
    </source>
</evidence>
<dbReference type="GO" id="GO:0046872">
    <property type="term" value="F:metal ion binding"/>
    <property type="evidence" value="ECO:0007669"/>
    <property type="project" value="UniProtKB-KW"/>
</dbReference>
<reference evidence="6" key="1">
    <citation type="submission" date="2023-06" db="EMBL/GenBank/DDBJ databases">
        <title>Genome-scale phylogeny and comparative genomics of the fungal order Sordariales.</title>
        <authorList>
            <consortium name="Lawrence Berkeley National Laboratory"/>
            <person name="Hensen N."/>
            <person name="Bonometti L."/>
            <person name="Westerberg I."/>
            <person name="Brannstrom I.O."/>
            <person name="Guillou S."/>
            <person name="Cros-Aarteil S."/>
            <person name="Calhoun S."/>
            <person name="Haridas S."/>
            <person name="Kuo A."/>
            <person name="Mondo S."/>
            <person name="Pangilinan J."/>
            <person name="Riley R."/>
            <person name="Labutti K."/>
            <person name="Andreopoulos B."/>
            <person name="Lipzen A."/>
            <person name="Chen C."/>
            <person name="Yanf M."/>
            <person name="Daum C."/>
            <person name="Ng V."/>
            <person name="Clum A."/>
            <person name="Steindorff A."/>
            <person name="Ohm R."/>
            <person name="Martin F."/>
            <person name="Silar P."/>
            <person name="Natvig D."/>
            <person name="Lalanne C."/>
            <person name="Gautier V."/>
            <person name="Ament-Velasquez S.L."/>
            <person name="Kruys A."/>
            <person name="Hutchinson M.I."/>
            <person name="Powell A.J."/>
            <person name="Barry K."/>
            <person name="Miller A.N."/>
            <person name="Grigoriev I.V."/>
            <person name="Debuchy R."/>
            <person name="Gladieux P."/>
            <person name="Thoren M.H."/>
            <person name="Johannesson H."/>
        </authorList>
    </citation>
    <scope>NUCLEOTIDE SEQUENCE</scope>
    <source>
        <strain evidence="6">PSN4</strain>
    </source>
</reference>
<keyword evidence="2" id="KW-0479">Metal-binding</keyword>
<evidence type="ECO:0000256" key="3">
    <source>
        <dbReference type="ARBA" id="ARBA00022801"/>
    </source>
</evidence>
<dbReference type="EMBL" id="MU839828">
    <property type="protein sequence ID" value="KAK1758788.1"/>
    <property type="molecule type" value="Genomic_DNA"/>
</dbReference>
<dbReference type="InterPro" id="IPR051013">
    <property type="entry name" value="MBL_superfamily_lactonases"/>
</dbReference>
<comment type="caution">
    <text evidence="6">The sequence shown here is derived from an EMBL/GenBank/DDBJ whole genome shotgun (WGS) entry which is preliminary data.</text>
</comment>